<comment type="subunit">
    <text evidence="6">Part of the ribosomal stalk of the 50S ribosomal subunit. Interacts with L10 and the large rRNA to form the base of the stalk. L10 forms an elongated spine to which L12 dimers bind in a sequential fashion forming a multimeric L10(L12)X complex.</text>
</comment>
<evidence type="ECO:0000256" key="1">
    <source>
        <dbReference type="ARBA" id="ARBA00010537"/>
    </source>
</evidence>
<dbReference type="InterPro" id="IPR036769">
    <property type="entry name" value="Ribosomal_uL11_C_sf"/>
</dbReference>
<dbReference type="InterPro" id="IPR006519">
    <property type="entry name" value="Ribosomal_uL11_bac-typ"/>
</dbReference>
<dbReference type="InterPro" id="IPR020784">
    <property type="entry name" value="Ribosomal_uL11_N"/>
</dbReference>
<feature type="domain" description="Large ribosomal subunit protein uL11 C-terminal" evidence="9">
    <location>
        <begin position="73"/>
        <end position="140"/>
    </location>
</feature>
<accession>A0A1G1VBD4</accession>
<comment type="function">
    <text evidence="6 8">Forms part of the ribosomal stalk which helps the ribosome interact with GTP-bound translation factors.</text>
</comment>
<keyword evidence="3 6" id="KW-0694">RNA-binding</keyword>
<evidence type="ECO:0000313" key="11">
    <source>
        <dbReference type="EMBL" id="OGY12735.1"/>
    </source>
</evidence>
<dbReference type="GO" id="GO:0070180">
    <property type="term" value="F:large ribosomal subunit rRNA binding"/>
    <property type="evidence" value="ECO:0007669"/>
    <property type="project" value="UniProtKB-UniRule"/>
</dbReference>
<evidence type="ECO:0000256" key="2">
    <source>
        <dbReference type="ARBA" id="ARBA00022730"/>
    </source>
</evidence>
<dbReference type="Gene3D" id="1.10.10.250">
    <property type="entry name" value="Ribosomal protein L11, C-terminal domain"/>
    <property type="match status" value="1"/>
</dbReference>
<dbReference type="SMART" id="SM00649">
    <property type="entry name" value="RL11"/>
    <property type="match status" value="1"/>
</dbReference>
<dbReference type="NCBIfam" id="TIGR01632">
    <property type="entry name" value="L11_bact"/>
    <property type="match status" value="1"/>
</dbReference>
<dbReference type="GO" id="GO:0022625">
    <property type="term" value="C:cytosolic large ribosomal subunit"/>
    <property type="evidence" value="ECO:0007669"/>
    <property type="project" value="TreeGrafter"/>
</dbReference>
<dbReference type="Pfam" id="PF00298">
    <property type="entry name" value="Ribosomal_L11"/>
    <property type="match status" value="1"/>
</dbReference>
<dbReference type="PROSITE" id="PS00359">
    <property type="entry name" value="RIBOSOMAL_L11"/>
    <property type="match status" value="1"/>
</dbReference>
<dbReference type="Pfam" id="PF03946">
    <property type="entry name" value="Ribosomal_L11_N"/>
    <property type="match status" value="1"/>
</dbReference>
<gene>
    <name evidence="6" type="primary">rplK</name>
    <name evidence="11" type="ORF">A3A77_00405</name>
</gene>
<sequence>MAAKKIKTMIKLNLKGGEATPAPPLGPTLAQHGIPIMDFVKAYNDRTSGMKGNVVPVVITIYENKTFDFETKLAPVSELIKKELGGIKGSAQAGKVQAGRLNKEQVKKIAEKKLPDLNTTSIEAAMKIVEGTARSMGVKVES</sequence>
<comment type="caution">
    <text evidence="11">The sequence shown here is derived from an EMBL/GenBank/DDBJ whole genome shotgun (WGS) entry which is preliminary data.</text>
</comment>
<name>A0A1G1VBD4_9BACT</name>
<dbReference type="Proteomes" id="UP000178659">
    <property type="component" value="Unassembled WGS sequence"/>
</dbReference>
<dbReference type="Gene3D" id="3.30.1550.10">
    <property type="entry name" value="Ribosomal protein L11/L12, N-terminal domain"/>
    <property type="match status" value="1"/>
</dbReference>
<organism evidence="11 12">
    <name type="scientific">Candidatus Blackburnbacteria bacterium RIFCSPLOWO2_01_FULL_40_20</name>
    <dbReference type="NCBI Taxonomy" id="1797519"/>
    <lineage>
        <taxon>Bacteria</taxon>
        <taxon>Candidatus Blackburniibacteriota</taxon>
    </lineage>
</organism>
<evidence type="ECO:0000256" key="3">
    <source>
        <dbReference type="ARBA" id="ARBA00022884"/>
    </source>
</evidence>
<keyword evidence="6 8" id="KW-0488">Methylation</keyword>
<evidence type="ECO:0000256" key="6">
    <source>
        <dbReference type="HAMAP-Rule" id="MF_00736"/>
    </source>
</evidence>
<dbReference type="SUPFAM" id="SSF46906">
    <property type="entry name" value="Ribosomal protein L11, C-terminal domain"/>
    <property type="match status" value="1"/>
</dbReference>
<dbReference type="CDD" id="cd00349">
    <property type="entry name" value="Ribosomal_L11"/>
    <property type="match status" value="1"/>
</dbReference>
<evidence type="ECO:0000259" key="9">
    <source>
        <dbReference type="Pfam" id="PF00298"/>
    </source>
</evidence>
<evidence type="ECO:0000256" key="8">
    <source>
        <dbReference type="RuleBase" id="RU003979"/>
    </source>
</evidence>
<dbReference type="InterPro" id="IPR036796">
    <property type="entry name" value="Ribosomal_uL11_N_sf"/>
</dbReference>
<proteinExistence type="inferred from homology"/>
<dbReference type="InterPro" id="IPR020785">
    <property type="entry name" value="Ribosomal_uL11_CS"/>
</dbReference>
<dbReference type="PANTHER" id="PTHR11661:SF1">
    <property type="entry name" value="LARGE RIBOSOMAL SUBUNIT PROTEIN UL11M"/>
    <property type="match status" value="1"/>
</dbReference>
<dbReference type="InterPro" id="IPR020783">
    <property type="entry name" value="Ribosomal_uL11_C"/>
</dbReference>
<keyword evidence="5 6" id="KW-0687">Ribonucleoprotein</keyword>
<dbReference type="GO" id="GO:0003735">
    <property type="term" value="F:structural constituent of ribosome"/>
    <property type="evidence" value="ECO:0007669"/>
    <property type="project" value="InterPro"/>
</dbReference>
<comment type="similarity">
    <text evidence="1 6 7">Belongs to the universal ribosomal protein uL11 family.</text>
</comment>
<dbReference type="InterPro" id="IPR000911">
    <property type="entry name" value="Ribosomal_uL11"/>
</dbReference>
<dbReference type="AlphaFoldDB" id="A0A1G1VBD4"/>
<dbReference type="HAMAP" id="MF_00736">
    <property type="entry name" value="Ribosomal_uL11"/>
    <property type="match status" value="1"/>
</dbReference>
<evidence type="ECO:0000256" key="7">
    <source>
        <dbReference type="RuleBase" id="RU003978"/>
    </source>
</evidence>
<keyword evidence="4 6" id="KW-0689">Ribosomal protein</keyword>
<evidence type="ECO:0000313" key="12">
    <source>
        <dbReference type="Proteomes" id="UP000178659"/>
    </source>
</evidence>
<feature type="domain" description="Large ribosomal subunit protein uL11 N-terminal" evidence="10">
    <location>
        <begin position="10"/>
        <end position="67"/>
    </location>
</feature>
<evidence type="ECO:0000256" key="4">
    <source>
        <dbReference type="ARBA" id="ARBA00022980"/>
    </source>
</evidence>
<evidence type="ECO:0000256" key="5">
    <source>
        <dbReference type="ARBA" id="ARBA00023274"/>
    </source>
</evidence>
<dbReference type="PANTHER" id="PTHR11661">
    <property type="entry name" value="60S RIBOSOMAL PROTEIN L12"/>
    <property type="match status" value="1"/>
</dbReference>
<keyword evidence="2 6" id="KW-0699">rRNA-binding</keyword>
<dbReference type="GO" id="GO:0006412">
    <property type="term" value="P:translation"/>
    <property type="evidence" value="ECO:0007669"/>
    <property type="project" value="UniProtKB-UniRule"/>
</dbReference>
<comment type="PTM">
    <text evidence="6 8">One or more lysine residues are methylated.</text>
</comment>
<dbReference type="EMBL" id="MHCC01000025">
    <property type="protein sequence ID" value="OGY12735.1"/>
    <property type="molecule type" value="Genomic_DNA"/>
</dbReference>
<dbReference type="SUPFAM" id="SSF54747">
    <property type="entry name" value="Ribosomal L11/L12e N-terminal domain"/>
    <property type="match status" value="1"/>
</dbReference>
<reference evidence="11 12" key="1">
    <citation type="journal article" date="2016" name="Nat. Commun.">
        <title>Thousands of microbial genomes shed light on interconnected biogeochemical processes in an aquifer system.</title>
        <authorList>
            <person name="Anantharaman K."/>
            <person name="Brown C.T."/>
            <person name="Hug L.A."/>
            <person name="Sharon I."/>
            <person name="Castelle C.J."/>
            <person name="Probst A.J."/>
            <person name="Thomas B.C."/>
            <person name="Singh A."/>
            <person name="Wilkins M.J."/>
            <person name="Karaoz U."/>
            <person name="Brodie E.L."/>
            <person name="Williams K.H."/>
            <person name="Hubbard S.S."/>
            <person name="Banfield J.F."/>
        </authorList>
    </citation>
    <scope>NUCLEOTIDE SEQUENCE [LARGE SCALE GENOMIC DNA]</scope>
</reference>
<evidence type="ECO:0000259" key="10">
    <source>
        <dbReference type="Pfam" id="PF03946"/>
    </source>
</evidence>
<protein>
    <recommendedName>
        <fullName evidence="6">Large ribosomal subunit protein uL11</fullName>
    </recommendedName>
</protein>